<sequence>MQILATRHYRGYAVSPSAHALPDGYFSSNLKLTRSGIAAHPAFYEFYSLGYFDNEADALGHSDRWAQDWIDTRG</sequence>
<name>A0A1X7EA68_TRICW</name>
<evidence type="ECO:0008006" key="3">
    <source>
        <dbReference type="Google" id="ProtNLM"/>
    </source>
</evidence>
<dbReference type="Proteomes" id="UP000192911">
    <property type="component" value="Unassembled WGS sequence"/>
</dbReference>
<protein>
    <recommendedName>
        <fullName evidence="3">Transcriptional regulator</fullName>
    </recommendedName>
</protein>
<dbReference type="OrthoDB" id="9025276at2"/>
<gene>
    <name evidence="1" type="ORF">SAMN06295900_105114</name>
</gene>
<proteinExistence type="predicted"/>
<accession>A0A1X7EA68</accession>
<organism evidence="1 2">
    <name type="scientific">Trinickia caryophylli</name>
    <name type="common">Paraburkholderia caryophylli</name>
    <dbReference type="NCBI Taxonomy" id="28094"/>
    <lineage>
        <taxon>Bacteria</taxon>
        <taxon>Pseudomonadati</taxon>
        <taxon>Pseudomonadota</taxon>
        <taxon>Betaproteobacteria</taxon>
        <taxon>Burkholderiales</taxon>
        <taxon>Burkholderiaceae</taxon>
        <taxon>Trinickia</taxon>
    </lineage>
</organism>
<evidence type="ECO:0000313" key="2">
    <source>
        <dbReference type="Proteomes" id="UP000192911"/>
    </source>
</evidence>
<dbReference type="AlphaFoldDB" id="A0A1X7EA68"/>
<evidence type="ECO:0000313" key="1">
    <source>
        <dbReference type="EMBL" id="SMF30363.1"/>
    </source>
</evidence>
<keyword evidence="2" id="KW-1185">Reference proteome</keyword>
<reference evidence="2" key="1">
    <citation type="submission" date="2017-04" db="EMBL/GenBank/DDBJ databases">
        <authorList>
            <person name="Varghese N."/>
            <person name="Submissions S."/>
        </authorList>
    </citation>
    <scope>NUCLEOTIDE SEQUENCE [LARGE SCALE GENOMIC DNA]</scope>
    <source>
        <strain evidence="2">Ballard 720</strain>
    </source>
</reference>
<dbReference type="EMBL" id="FXAH01000005">
    <property type="protein sequence ID" value="SMF30363.1"/>
    <property type="molecule type" value="Genomic_DNA"/>
</dbReference>